<keyword evidence="6 8" id="KW-1133">Transmembrane helix</keyword>
<comment type="subcellular location">
    <subcellularLocation>
        <location evidence="1">Cell inner membrane</location>
        <topology evidence="1">Multi-pass membrane protein</topology>
    </subcellularLocation>
</comment>
<dbReference type="PATRIC" id="fig|1365251.3.peg.1651"/>
<evidence type="ECO:0000256" key="4">
    <source>
        <dbReference type="ARBA" id="ARBA00022475"/>
    </source>
</evidence>
<dbReference type="InterPro" id="IPR002528">
    <property type="entry name" value="MATE_fam"/>
</dbReference>
<dbReference type="GO" id="GO:0015297">
    <property type="term" value="F:antiporter activity"/>
    <property type="evidence" value="ECO:0007669"/>
    <property type="project" value="InterPro"/>
</dbReference>
<feature type="transmembrane region" description="Helical" evidence="8">
    <location>
        <begin position="134"/>
        <end position="159"/>
    </location>
</feature>
<feature type="transmembrane region" description="Helical" evidence="8">
    <location>
        <begin position="244"/>
        <end position="263"/>
    </location>
</feature>
<evidence type="ECO:0000256" key="7">
    <source>
        <dbReference type="ARBA" id="ARBA00023136"/>
    </source>
</evidence>
<evidence type="ECO:0000313" key="9">
    <source>
        <dbReference type="EMBL" id="KZN51592.1"/>
    </source>
</evidence>
<comment type="similarity">
    <text evidence="2">Belongs to the multi antimicrobial extrusion (MATE) (TC 2.A.66.1) family.</text>
</comment>
<feature type="transmembrane region" description="Helical" evidence="8">
    <location>
        <begin position="12"/>
        <end position="35"/>
    </location>
</feature>
<sequence length="443" mass="48838">MKLFHYLRTPYHIPLLTLAAPMILSNISVPLLGLVDTAVIGHLSHAHYLAGIALGSGSIALLFWLASFLRMSTTGEIAQAFGEQNQARSYQSLLASLAIAMLFALTLVASSPFLLDMIERLAKPSVEVMEQASLYFSIRIYSAPAAMMNLVLLGFMLGLQYGKGPFYIVLFTNLVNIILDLLFVIGFEWGVAGAAWASVIADYSALMLALYLTAALLKRKGWTFAWLMPNRAHLLHLLTLNKDIFIRSLVLQLCFSFMTFYGARLGENTLAANAVLLNFLMLVSFAMDGIAYAVEAKVGQAKGAKDVEKLKAWVAVSTLWGGLFALLYCFVFALFGPSIIGMLTTIPSVVDTALVYLPWLIILPLIAMSCFLFDGVFVGLTRAREMRNSMIFSALFGFFLPVFLLLDHGNHALWLAMTCFMALRGITLIYGYRKLDAQNSLLK</sequence>
<evidence type="ECO:0000256" key="2">
    <source>
        <dbReference type="ARBA" id="ARBA00010199"/>
    </source>
</evidence>
<feature type="transmembrane region" description="Helical" evidence="8">
    <location>
        <begin position="412"/>
        <end position="432"/>
    </location>
</feature>
<feature type="transmembrane region" description="Helical" evidence="8">
    <location>
        <begin position="275"/>
        <end position="294"/>
    </location>
</feature>
<feature type="transmembrane region" description="Helical" evidence="8">
    <location>
        <begin position="389"/>
        <end position="406"/>
    </location>
</feature>
<dbReference type="AlphaFoldDB" id="A0A161Y7I0"/>
<dbReference type="GO" id="GO:0005886">
    <property type="term" value="C:plasma membrane"/>
    <property type="evidence" value="ECO:0007669"/>
    <property type="project" value="UniProtKB-SubCell"/>
</dbReference>
<keyword evidence="3" id="KW-0813">Transport</keyword>
<evidence type="ECO:0000256" key="8">
    <source>
        <dbReference type="SAM" id="Phobius"/>
    </source>
</evidence>
<accession>A0A161Y7I0</accession>
<keyword evidence="5 8" id="KW-0812">Transmembrane</keyword>
<reference evidence="9 10" key="1">
    <citation type="submission" date="2013-07" db="EMBL/GenBank/DDBJ databases">
        <title>Comparative Genomic and Metabolomic Analysis of Twelve Strains of Pseudoalteromonas luteoviolacea.</title>
        <authorList>
            <person name="Vynne N.G."/>
            <person name="Mansson M."/>
            <person name="Gram L."/>
        </authorList>
    </citation>
    <scope>NUCLEOTIDE SEQUENCE [LARGE SCALE GENOMIC DNA]</scope>
    <source>
        <strain evidence="9 10">H33</strain>
    </source>
</reference>
<dbReference type="OrthoDB" id="9789527at2"/>
<keyword evidence="4" id="KW-1003">Cell membrane</keyword>
<protein>
    <recommendedName>
        <fullName evidence="11">Multidrug transporter MatE</fullName>
    </recommendedName>
</protein>
<evidence type="ECO:0000256" key="3">
    <source>
        <dbReference type="ARBA" id="ARBA00022448"/>
    </source>
</evidence>
<evidence type="ECO:0000256" key="5">
    <source>
        <dbReference type="ARBA" id="ARBA00022692"/>
    </source>
</evidence>
<dbReference type="PIRSF" id="PIRSF006603">
    <property type="entry name" value="DinF"/>
    <property type="match status" value="1"/>
</dbReference>
<evidence type="ECO:0000256" key="1">
    <source>
        <dbReference type="ARBA" id="ARBA00004429"/>
    </source>
</evidence>
<dbReference type="InterPro" id="IPR044644">
    <property type="entry name" value="DinF-like"/>
</dbReference>
<organism evidence="9 10">
    <name type="scientific">Pseudoalteromonas luteoviolacea H33</name>
    <dbReference type="NCBI Taxonomy" id="1365251"/>
    <lineage>
        <taxon>Bacteria</taxon>
        <taxon>Pseudomonadati</taxon>
        <taxon>Pseudomonadota</taxon>
        <taxon>Gammaproteobacteria</taxon>
        <taxon>Alteromonadales</taxon>
        <taxon>Pseudoalteromonadaceae</taxon>
        <taxon>Pseudoalteromonas</taxon>
    </lineage>
</organism>
<feature type="transmembrane region" description="Helical" evidence="8">
    <location>
        <begin position="314"/>
        <end position="336"/>
    </location>
</feature>
<dbReference type="EMBL" id="AUXZ01000067">
    <property type="protein sequence ID" value="KZN51592.1"/>
    <property type="molecule type" value="Genomic_DNA"/>
</dbReference>
<dbReference type="Pfam" id="PF01554">
    <property type="entry name" value="MatE"/>
    <property type="match status" value="2"/>
</dbReference>
<comment type="caution">
    <text evidence="9">The sequence shown here is derived from an EMBL/GenBank/DDBJ whole genome shotgun (WGS) entry which is preliminary data.</text>
</comment>
<evidence type="ECO:0000256" key="6">
    <source>
        <dbReference type="ARBA" id="ARBA00022989"/>
    </source>
</evidence>
<dbReference type="Proteomes" id="UP000076503">
    <property type="component" value="Unassembled WGS sequence"/>
</dbReference>
<dbReference type="GO" id="GO:0042910">
    <property type="term" value="F:xenobiotic transmembrane transporter activity"/>
    <property type="evidence" value="ECO:0007669"/>
    <property type="project" value="InterPro"/>
</dbReference>
<proteinExistence type="inferred from homology"/>
<gene>
    <name evidence="9" type="ORF">N476_12250</name>
</gene>
<dbReference type="PANTHER" id="PTHR42893:SF46">
    <property type="entry name" value="PROTEIN DETOXIFICATION 44, CHLOROPLASTIC"/>
    <property type="match status" value="1"/>
</dbReference>
<dbReference type="NCBIfam" id="NF007690">
    <property type="entry name" value="PRK10367.1"/>
    <property type="match status" value="1"/>
</dbReference>
<name>A0A161Y7I0_9GAMM</name>
<dbReference type="InterPro" id="IPR048279">
    <property type="entry name" value="MdtK-like"/>
</dbReference>
<dbReference type="CDD" id="cd13136">
    <property type="entry name" value="MATE_DinF_like"/>
    <property type="match status" value="1"/>
</dbReference>
<keyword evidence="7 8" id="KW-0472">Membrane</keyword>
<feature type="transmembrane region" description="Helical" evidence="8">
    <location>
        <begin position="47"/>
        <end position="69"/>
    </location>
</feature>
<dbReference type="PANTHER" id="PTHR42893">
    <property type="entry name" value="PROTEIN DETOXIFICATION 44, CHLOROPLASTIC-RELATED"/>
    <property type="match status" value="1"/>
</dbReference>
<feature type="transmembrane region" description="Helical" evidence="8">
    <location>
        <begin position="90"/>
        <end position="114"/>
    </location>
</feature>
<evidence type="ECO:0000313" key="10">
    <source>
        <dbReference type="Proteomes" id="UP000076503"/>
    </source>
</evidence>
<feature type="transmembrane region" description="Helical" evidence="8">
    <location>
        <begin position="356"/>
        <end position="377"/>
    </location>
</feature>
<feature type="transmembrane region" description="Helical" evidence="8">
    <location>
        <begin position="193"/>
        <end position="217"/>
    </location>
</feature>
<evidence type="ECO:0008006" key="11">
    <source>
        <dbReference type="Google" id="ProtNLM"/>
    </source>
</evidence>
<dbReference type="NCBIfam" id="TIGR00797">
    <property type="entry name" value="matE"/>
    <property type="match status" value="1"/>
</dbReference>
<feature type="transmembrane region" description="Helical" evidence="8">
    <location>
        <begin position="166"/>
        <end position="187"/>
    </location>
</feature>